<dbReference type="Proteomes" id="UP000563426">
    <property type="component" value="Unassembled WGS sequence"/>
</dbReference>
<dbReference type="EMBL" id="JABFJV010000320">
    <property type="protein sequence ID" value="NOK38444.1"/>
    <property type="molecule type" value="Genomic_DNA"/>
</dbReference>
<name>A0A7Y4KSP5_9BACT</name>
<gene>
    <name evidence="1" type="ORF">HMI49_35130</name>
</gene>
<comment type="caution">
    <text evidence="1">The sequence shown here is derived from an EMBL/GenBank/DDBJ whole genome shotgun (WGS) entry which is preliminary data.</text>
</comment>
<protein>
    <submittedName>
        <fullName evidence="1">Uncharacterized protein</fullName>
    </submittedName>
</protein>
<dbReference type="RefSeq" id="WP_171438075.1">
    <property type="nucleotide sequence ID" value="NZ_JABFJV010000320.1"/>
</dbReference>
<organism evidence="1 2">
    <name type="scientific">Corallococcus exercitus</name>
    <dbReference type="NCBI Taxonomy" id="2316736"/>
    <lineage>
        <taxon>Bacteria</taxon>
        <taxon>Pseudomonadati</taxon>
        <taxon>Myxococcota</taxon>
        <taxon>Myxococcia</taxon>
        <taxon>Myxococcales</taxon>
        <taxon>Cystobacterineae</taxon>
        <taxon>Myxococcaceae</taxon>
        <taxon>Corallococcus</taxon>
    </lineage>
</organism>
<sequence length="145" mass="16160">MTTRRTLTELMAEVSSRARDGSLPQDLGVDRVTVAAAWLASDEPPAMLLLLAALHPKRAEERCFELATQMSFFEPMRIEAHVMSRWRGGMLTNGRSPFYFLSLYQRLRNALQAFEDPERSQLGSKLAAAIRVVVPDPFTPVAPAA</sequence>
<evidence type="ECO:0000313" key="1">
    <source>
        <dbReference type="EMBL" id="NOK38444.1"/>
    </source>
</evidence>
<reference evidence="1 2" key="1">
    <citation type="submission" date="2020-05" db="EMBL/GenBank/DDBJ databases">
        <authorList>
            <person name="Whitworth D."/>
        </authorList>
    </citation>
    <scope>NUCLEOTIDE SEQUENCE [LARGE SCALE GENOMIC DNA]</scope>
    <source>
        <strain evidence="1 2">AB043B</strain>
    </source>
</reference>
<proteinExistence type="predicted"/>
<accession>A0A7Y4KSP5</accession>
<keyword evidence="2" id="KW-1185">Reference proteome</keyword>
<dbReference type="AlphaFoldDB" id="A0A7Y4KSP5"/>
<evidence type="ECO:0000313" key="2">
    <source>
        <dbReference type="Proteomes" id="UP000563426"/>
    </source>
</evidence>